<evidence type="ECO:0000256" key="5">
    <source>
        <dbReference type="ARBA" id="ARBA00022640"/>
    </source>
</evidence>
<evidence type="ECO:0000256" key="1">
    <source>
        <dbReference type="ARBA" id="ARBA00004141"/>
    </source>
</evidence>
<feature type="transmembrane region" description="Helical" evidence="13">
    <location>
        <begin position="357"/>
        <end position="376"/>
    </location>
</feature>
<keyword evidence="9" id="KW-0809">Transit peptide</keyword>
<dbReference type="PANTHER" id="PTHR31412:SF0">
    <property type="entry name" value="ZINC METALLOPROTEASE EGY1, CHLOROPLASTIC-RELATED"/>
    <property type="match status" value="1"/>
</dbReference>
<dbReference type="PANTHER" id="PTHR31412">
    <property type="entry name" value="ZINC METALLOPROTEASE EGY1"/>
    <property type="match status" value="1"/>
</dbReference>
<keyword evidence="6" id="KW-0645">Protease</keyword>
<dbReference type="EMBL" id="HBER01002335">
    <property type="protein sequence ID" value="CAD8524822.1"/>
    <property type="molecule type" value="Transcribed_RNA"/>
</dbReference>
<evidence type="ECO:0000256" key="14">
    <source>
        <dbReference type="SAM" id="SignalP"/>
    </source>
</evidence>
<evidence type="ECO:0000256" key="13">
    <source>
        <dbReference type="SAM" id="Phobius"/>
    </source>
</evidence>
<dbReference type="GO" id="GO:0006508">
    <property type="term" value="P:proteolysis"/>
    <property type="evidence" value="ECO:0007669"/>
    <property type="project" value="UniProtKB-KW"/>
</dbReference>
<keyword evidence="7 13" id="KW-0812">Transmembrane</keyword>
<dbReference type="CDD" id="cd06160">
    <property type="entry name" value="S2P-M50_like_2"/>
    <property type="match status" value="1"/>
</dbReference>
<feature type="domain" description="Peptidase M50" evidence="15">
    <location>
        <begin position="334"/>
        <end position="521"/>
    </location>
</feature>
<evidence type="ECO:0000256" key="7">
    <source>
        <dbReference type="ARBA" id="ARBA00022692"/>
    </source>
</evidence>
<dbReference type="GO" id="GO:0016020">
    <property type="term" value="C:membrane"/>
    <property type="evidence" value="ECO:0007669"/>
    <property type="project" value="UniProtKB-SubCell"/>
</dbReference>
<dbReference type="InterPro" id="IPR008915">
    <property type="entry name" value="Peptidase_M50"/>
</dbReference>
<dbReference type="AlphaFoldDB" id="A0A7S0NP46"/>
<protein>
    <recommendedName>
        <fullName evidence="15">Peptidase M50 domain-containing protein</fullName>
    </recommendedName>
</protein>
<proteinExistence type="inferred from homology"/>
<sequence>MANPSSNPSMSSGSFLAWVAVLLSLVACTSGYATPVWRRAPRLGSRSPCVHACDREKKEVSEGAVTTAQLKRLRADRLALQAERAALELEELELRAQQLQLEVAKRRPREDDAPTTPASPLPRLAEPTADEAAGEASSSSLNVLVSAVNGSDAQQAPTAASSALGASVAKALSDSRTEALHLSDRQVEAARARVFDIQSFYVTAVERSPVGTIFRGNLRANASFAFHRVAERVAAEPELADVLFLLVQDPSALTVDDVQSGKERQPIFLAIPAEASKMPQSARDIVAAVLGLVTTAITTLGFALSAYILSDGGEMLAKLQEGDPAPVQMAIPLAAALGGMQLLHEVAHLAAARVHGVRTGIPIFLPSLQLGLFGAITQIRSFPRSRTALFDFAFAGPCFSGCVGLGLYVVGLLLSIDLPVPPPTAVLDASFSASTVAASAATAVSSGTTDLMPVVPSALLQSSLLLGSAAQAVLPAVATAPAVTVHPLVIVGFTATIVNALQLLPIGSLDGGRIAAAVLGQNANLLSAIALLSLGLSTLVGGDNPILLFFGLLTIFLQRAPERPCADDVSPVSSRRAAAASAAALLGLLVLLPCPYVPEAGQALGF</sequence>
<feature type="transmembrane region" description="Helical" evidence="13">
    <location>
        <begin position="285"/>
        <end position="309"/>
    </location>
</feature>
<dbReference type="GO" id="GO:0009507">
    <property type="term" value="C:chloroplast"/>
    <property type="evidence" value="ECO:0007669"/>
    <property type="project" value="UniProtKB-SubCell"/>
</dbReference>
<feature type="transmembrane region" description="Helical" evidence="13">
    <location>
        <begin position="485"/>
        <end position="505"/>
    </location>
</feature>
<name>A0A7S0NP46_9EUKA</name>
<keyword evidence="5" id="KW-0934">Plastid</keyword>
<feature type="transmembrane region" description="Helical" evidence="13">
    <location>
        <begin position="525"/>
        <end position="556"/>
    </location>
</feature>
<feature type="transmembrane region" description="Helical" evidence="13">
    <location>
        <begin position="388"/>
        <end position="414"/>
    </location>
</feature>
<gene>
    <name evidence="16" type="ORF">CLEP1334_LOCUS1255</name>
</gene>
<keyword evidence="8" id="KW-0378">Hydrolase</keyword>
<evidence type="ECO:0000256" key="9">
    <source>
        <dbReference type="ARBA" id="ARBA00022946"/>
    </source>
</evidence>
<evidence type="ECO:0000313" key="16">
    <source>
        <dbReference type="EMBL" id="CAD8524822.1"/>
    </source>
</evidence>
<feature type="chain" id="PRO_5031409565" description="Peptidase M50 domain-containing protein" evidence="14">
    <location>
        <begin position="32"/>
        <end position="606"/>
    </location>
</feature>
<dbReference type="GO" id="GO:0008233">
    <property type="term" value="F:peptidase activity"/>
    <property type="evidence" value="ECO:0007669"/>
    <property type="project" value="UniProtKB-KW"/>
</dbReference>
<evidence type="ECO:0000256" key="10">
    <source>
        <dbReference type="ARBA" id="ARBA00022989"/>
    </source>
</evidence>
<dbReference type="Pfam" id="PF02163">
    <property type="entry name" value="Peptidase_M50"/>
    <property type="match status" value="1"/>
</dbReference>
<dbReference type="InterPro" id="IPR044838">
    <property type="entry name" value="EGY1-like"/>
</dbReference>
<comment type="subcellular location">
    <subcellularLocation>
        <location evidence="1">Membrane</location>
        <topology evidence="1">Multi-pass membrane protein</topology>
    </subcellularLocation>
    <subcellularLocation>
        <location evidence="2">Plastid</location>
        <location evidence="2">Chloroplast</location>
    </subcellularLocation>
</comment>
<evidence type="ECO:0000256" key="2">
    <source>
        <dbReference type="ARBA" id="ARBA00004229"/>
    </source>
</evidence>
<organism evidence="16">
    <name type="scientific">Calcidiscus leptoporus</name>
    <dbReference type="NCBI Taxonomy" id="127549"/>
    <lineage>
        <taxon>Eukaryota</taxon>
        <taxon>Haptista</taxon>
        <taxon>Haptophyta</taxon>
        <taxon>Prymnesiophyceae</taxon>
        <taxon>Coccolithales</taxon>
        <taxon>Calcidiscaceae</taxon>
        <taxon>Calcidiscus</taxon>
    </lineage>
</organism>
<evidence type="ECO:0000256" key="12">
    <source>
        <dbReference type="SAM" id="MobiDB-lite"/>
    </source>
</evidence>
<keyword evidence="14" id="KW-0732">Signal</keyword>
<comment type="similarity">
    <text evidence="3">Belongs to the peptidase M50B family.</text>
</comment>
<evidence type="ECO:0000256" key="8">
    <source>
        <dbReference type="ARBA" id="ARBA00022801"/>
    </source>
</evidence>
<reference evidence="16" key="1">
    <citation type="submission" date="2021-01" db="EMBL/GenBank/DDBJ databases">
        <authorList>
            <person name="Corre E."/>
            <person name="Pelletier E."/>
            <person name="Niang G."/>
            <person name="Scheremetjew M."/>
            <person name="Finn R."/>
            <person name="Kale V."/>
            <person name="Holt S."/>
            <person name="Cochrane G."/>
            <person name="Meng A."/>
            <person name="Brown T."/>
            <person name="Cohen L."/>
        </authorList>
    </citation>
    <scope>NUCLEOTIDE SEQUENCE</scope>
    <source>
        <strain evidence="16">RCC1130</strain>
    </source>
</reference>
<keyword evidence="11 13" id="KW-0472">Membrane</keyword>
<evidence type="ECO:0000256" key="3">
    <source>
        <dbReference type="ARBA" id="ARBA00007931"/>
    </source>
</evidence>
<evidence type="ECO:0000256" key="11">
    <source>
        <dbReference type="ARBA" id="ARBA00023136"/>
    </source>
</evidence>
<evidence type="ECO:0000259" key="15">
    <source>
        <dbReference type="Pfam" id="PF02163"/>
    </source>
</evidence>
<evidence type="ECO:0000256" key="6">
    <source>
        <dbReference type="ARBA" id="ARBA00022670"/>
    </source>
</evidence>
<feature type="signal peptide" evidence="14">
    <location>
        <begin position="1"/>
        <end position="31"/>
    </location>
</feature>
<keyword evidence="10 13" id="KW-1133">Transmembrane helix</keyword>
<evidence type="ECO:0000256" key="4">
    <source>
        <dbReference type="ARBA" id="ARBA00022528"/>
    </source>
</evidence>
<accession>A0A7S0NP46</accession>
<keyword evidence="4" id="KW-0150">Chloroplast</keyword>
<feature type="region of interest" description="Disordered" evidence="12">
    <location>
        <begin position="103"/>
        <end position="136"/>
    </location>
</feature>
<feature type="compositionally biased region" description="Basic and acidic residues" evidence="12">
    <location>
        <begin position="103"/>
        <end position="112"/>
    </location>
</feature>